<accession>A0A165GH50</accession>
<dbReference type="SUPFAM" id="SSF55144">
    <property type="entry name" value="LigT-like"/>
    <property type="match status" value="1"/>
</dbReference>
<proteinExistence type="predicted"/>
<dbReference type="Gene3D" id="3.90.1140.10">
    <property type="entry name" value="Cyclic phosphodiesterase"/>
    <property type="match status" value="2"/>
</dbReference>
<dbReference type="Proteomes" id="UP000076632">
    <property type="component" value="Unassembled WGS sequence"/>
</dbReference>
<sequence>MPPRPRQNPHPPALPSHLSYKSALVLLPPASITPPIQSLRRVHDRNFRRWPPHINLIYPFLAQPSAQLESNILPRLQKTAQCIPRFTVNLSKISHFRHGPKSATIYLATGDASQSSSNACFHAIPAISGRNDAVTGNKVEDQAQAQISTCSGPEIHPQTIPSNQKSDENTRDENGIHALQAALQTEFAECDADKRPFTPHLSLGQAKAESSVTDFEKEVERVIRRFVSGYSVDTAPDRSEQNAEESENIVGTASHAQPDTSSDDLGGSRELQFPIERICVLERSGFDDPFRVVADVPLGN</sequence>
<organism evidence="2 3">
    <name type="scientific">Xylona heveae (strain CBS 132557 / TC161)</name>
    <dbReference type="NCBI Taxonomy" id="1328760"/>
    <lineage>
        <taxon>Eukaryota</taxon>
        <taxon>Fungi</taxon>
        <taxon>Dikarya</taxon>
        <taxon>Ascomycota</taxon>
        <taxon>Pezizomycotina</taxon>
        <taxon>Xylonomycetes</taxon>
        <taxon>Xylonales</taxon>
        <taxon>Xylonaceae</taxon>
        <taxon>Xylona</taxon>
    </lineage>
</organism>
<evidence type="ECO:0000313" key="3">
    <source>
        <dbReference type="Proteomes" id="UP000076632"/>
    </source>
</evidence>
<feature type="region of interest" description="Disordered" evidence="1">
    <location>
        <begin position="233"/>
        <end position="268"/>
    </location>
</feature>
<dbReference type="Pfam" id="PF13563">
    <property type="entry name" value="2_5_RNA_ligase2"/>
    <property type="match status" value="2"/>
</dbReference>
<dbReference type="AlphaFoldDB" id="A0A165GH50"/>
<dbReference type="InParanoid" id="A0A165GH50"/>
<keyword evidence="3" id="KW-1185">Reference proteome</keyword>
<dbReference type="OrthoDB" id="10263155at2759"/>
<dbReference type="InterPro" id="IPR009097">
    <property type="entry name" value="Cyclic_Pdiesterase"/>
</dbReference>
<reference evidence="2 3" key="1">
    <citation type="journal article" date="2016" name="Fungal Biol.">
        <title>The genome of Xylona heveae provides a window into fungal endophytism.</title>
        <authorList>
            <person name="Gazis R."/>
            <person name="Kuo A."/>
            <person name="Riley R."/>
            <person name="LaButti K."/>
            <person name="Lipzen A."/>
            <person name="Lin J."/>
            <person name="Amirebrahimi M."/>
            <person name="Hesse C.N."/>
            <person name="Spatafora J.W."/>
            <person name="Henrissat B."/>
            <person name="Hainaut M."/>
            <person name="Grigoriev I.V."/>
            <person name="Hibbett D.S."/>
        </authorList>
    </citation>
    <scope>NUCLEOTIDE SEQUENCE [LARGE SCALE GENOMIC DNA]</scope>
    <source>
        <strain evidence="2 3">TC161</strain>
    </source>
</reference>
<evidence type="ECO:0000313" key="2">
    <source>
        <dbReference type="EMBL" id="KZF22178.1"/>
    </source>
</evidence>
<dbReference type="PANTHER" id="PTHR37474">
    <property type="entry name" value="RNA LIGASE/CYCLIC NUCLEOTIDE PHOSPHODIESTERASE"/>
    <property type="match status" value="1"/>
</dbReference>
<feature type="compositionally biased region" description="Polar residues" evidence="1">
    <location>
        <begin position="249"/>
        <end position="260"/>
    </location>
</feature>
<dbReference type="EMBL" id="KV407459">
    <property type="protein sequence ID" value="KZF22178.1"/>
    <property type="molecule type" value="Genomic_DNA"/>
</dbReference>
<name>A0A165GH50_XYLHT</name>
<protein>
    <submittedName>
        <fullName evidence="2">Uncharacterized protein</fullName>
    </submittedName>
</protein>
<dbReference type="GeneID" id="28900314"/>
<evidence type="ECO:0000256" key="1">
    <source>
        <dbReference type="SAM" id="MobiDB-lite"/>
    </source>
</evidence>
<gene>
    <name evidence="2" type="ORF">L228DRAFT_268663</name>
</gene>
<feature type="region of interest" description="Disordered" evidence="1">
    <location>
        <begin position="151"/>
        <end position="170"/>
    </location>
</feature>
<dbReference type="PANTHER" id="PTHR37474:SF1">
    <property type="entry name" value="2'-5' RNA LIGASE FAMILY PROTEIN"/>
    <property type="match status" value="1"/>
</dbReference>
<dbReference type="RefSeq" id="XP_018187733.1">
    <property type="nucleotide sequence ID" value="XM_018335177.1"/>
</dbReference>